<feature type="compositionally biased region" description="Pro residues" evidence="11">
    <location>
        <begin position="60"/>
        <end position="69"/>
    </location>
</feature>
<dbReference type="SUPFAM" id="SSF54928">
    <property type="entry name" value="RNA-binding domain, RBD"/>
    <property type="match status" value="2"/>
</dbReference>
<dbReference type="CDD" id="cd12344">
    <property type="entry name" value="RRM1_SECp43_like"/>
    <property type="match status" value="1"/>
</dbReference>
<feature type="domain" description="RRM" evidence="12">
    <location>
        <begin position="180"/>
        <end position="259"/>
    </location>
</feature>
<dbReference type="PROSITE" id="PS50102">
    <property type="entry name" value="RRM"/>
    <property type="match status" value="2"/>
</dbReference>
<comment type="caution">
    <text evidence="13">The sequence shown here is derived from an EMBL/GenBank/DDBJ whole genome shotgun (WGS) entry which is preliminary data.</text>
</comment>
<evidence type="ECO:0000313" key="13">
    <source>
        <dbReference type="EMBL" id="KAG1330729.1"/>
    </source>
</evidence>
<keyword evidence="14" id="KW-1185">Reference proteome</keyword>
<keyword evidence="3" id="KW-0507">mRNA processing</keyword>
<dbReference type="CDD" id="cd12345">
    <property type="entry name" value="RRM2_SECp43_like"/>
    <property type="match status" value="1"/>
</dbReference>
<name>A0A8K0HYV7_COCNU</name>
<dbReference type="Pfam" id="PF00076">
    <property type="entry name" value="RRM_1"/>
    <property type="match status" value="2"/>
</dbReference>
<keyword evidence="6" id="KW-0539">Nucleus</keyword>
<dbReference type="PANTHER" id="PTHR47640:SF16">
    <property type="entry name" value="POLYADENYLATE-BINDING PROTEIN RBP47C-RELATED"/>
    <property type="match status" value="1"/>
</dbReference>
<dbReference type="PANTHER" id="PTHR47640">
    <property type="entry name" value="TRNA SELENOCYSTEINE 1-ASSOCIATED PROTEIN 1-RELATED-RELATED"/>
    <property type="match status" value="1"/>
</dbReference>
<dbReference type="GO" id="GO:0005634">
    <property type="term" value="C:nucleus"/>
    <property type="evidence" value="ECO:0007669"/>
    <property type="project" value="UniProtKB-SubCell"/>
</dbReference>
<dbReference type="SMART" id="SM00360">
    <property type="entry name" value="RRM"/>
    <property type="match status" value="2"/>
</dbReference>
<dbReference type="GO" id="GO:0006397">
    <property type="term" value="P:mRNA processing"/>
    <property type="evidence" value="ECO:0007669"/>
    <property type="project" value="UniProtKB-KW"/>
</dbReference>
<evidence type="ECO:0000256" key="7">
    <source>
        <dbReference type="ARBA" id="ARBA00057395"/>
    </source>
</evidence>
<evidence type="ECO:0000256" key="1">
    <source>
        <dbReference type="ARBA" id="ARBA00004123"/>
    </source>
</evidence>
<dbReference type="Gene3D" id="3.30.70.330">
    <property type="match status" value="2"/>
</dbReference>
<comment type="function">
    <text evidence="7">Heterogeneous nuclear ribonucleoprotein (hnRNP)-protein binding the poly(A) tail of mRNA and probably involved in some steps of pre-mRNA maturation.</text>
</comment>
<comment type="subcellular location">
    <subcellularLocation>
        <location evidence="2">Cytoplasmic granule</location>
    </subcellularLocation>
    <subcellularLocation>
        <location evidence="1">Nucleus</location>
    </subcellularLocation>
</comment>
<evidence type="ECO:0000256" key="10">
    <source>
        <dbReference type="PROSITE-ProRule" id="PRU00176"/>
    </source>
</evidence>
<dbReference type="AlphaFoldDB" id="A0A8K0HYV7"/>
<dbReference type="FunFam" id="3.30.70.330:FF:000144">
    <property type="entry name" value="Polyadenylate-binding protein RBP47B"/>
    <property type="match status" value="1"/>
</dbReference>
<evidence type="ECO:0000256" key="6">
    <source>
        <dbReference type="ARBA" id="ARBA00023242"/>
    </source>
</evidence>
<dbReference type="GO" id="GO:0003729">
    <property type="term" value="F:mRNA binding"/>
    <property type="evidence" value="ECO:0007669"/>
    <property type="project" value="InterPro"/>
</dbReference>
<evidence type="ECO:0000256" key="9">
    <source>
        <dbReference type="ARBA" id="ARBA00063471"/>
    </source>
</evidence>
<gene>
    <name evidence="13" type="ORF">COCNU_02G006970</name>
</gene>
<evidence type="ECO:0000256" key="2">
    <source>
        <dbReference type="ARBA" id="ARBA00004463"/>
    </source>
</evidence>
<evidence type="ECO:0000256" key="3">
    <source>
        <dbReference type="ARBA" id="ARBA00022664"/>
    </source>
</evidence>
<accession>A0A8K0HYV7</accession>
<feature type="region of interest" description="Disordered" evidence="11">
    <location>
        <begin position="1"/>
        <end position="24"/>
    </location>
</feature>
<organism evidence="13 14">
    <name type="scientific">Cocos nucifera</name>
    <name type="common">Coconut palm</name>
    <dbReference type="NCBI Taxonomy" id="13894"/>
    <lineage>
        <taxon>Eukaryota</taxon>
        <taxon>Viridiplantae</taxon>
        <taxon>Streptophyta</taxon>
        <taxon>Embryophyta</taxon>
        <taxon>Tracheophyta</taxon>
        <taxon>Spermatophyta</taxon>
        <taxon>Magnoliopsida</taxon>
        <taxon>Liliopsida</taxon>
        <taxon>Arecaceae</taxon>
        <taxon>Arecoideae</taxon>
        <taxon>Cocoseae</taxon>
        <taxon>Attaleinae</taxon>
        <taxon>Cocos</taxon>
    </lineage>
</organism>
<dbReference type="InterPro" id="IPR000504">
    <property type="entry name" value="RRM_dom"/>
</dbReference>
<protein>
    <submittedName>
        <fullName evidence="13">Polyadenylate-binding protein RBP47C</fullName>
    </submittedName>
</protein>
<comment type="similarity">
    <text evidence="8">Belongs to the polyadenylate-binding RBP47 family.</text>
</comment>
<dbReference type="OrthoDB" id="446113at2759"/>
<dbReference type="InterPro" id="IPR035979">
    <property type="entry name" value="RBD_domain_sf"/>
</dbReference>
<dbReference type="InterPro" id="IPR050825">
    <property type="entry name" value="RBM42_RBP45_47-like"/>
</dbReference>
<sequence>MMQPVAGGDTQQQQQNPLRPPPQPWLAVQYPAAMAIQHQMMGAVPPPQFPQVFMPYPQRSLPPQPPPPKQQHHQQGGVAALASDENKTIWVGDLHYWMDESYLHSCFGHTGEVVSIKVIRNKKTGQSEGYGFVEFFSHAAAEKVLQNFSGYVMPNSEQPFRLNWASFSMGDRRSDASSDHSLFVGDLASDVTDAILQETFASRYSSVKGAKVVIDANTGRSKGYGFVRFGDDNEKTCAMTEMNGVFCSTRPMRLGLATPRKSSGGFGSNCASAQNFQSDGDPTNTTSPYSVHFINMVTFDRNNAEEALQQLNGTSIGKQVVRLSWGRNTTNKQLRADRGSHWNGAYYGEQVYNGYGYVLPAHDPRMYVAAYGAYALYGNQQQVS</sequence>
<feature type="region of interest" description="Disordered" evidence="11">
    <location>
        <begin position="52"/>
        <end position="80"/>
    </location>
</feature>
<evidence type="ECO:0000256" key="8">
    <source>
        <dbReference type="ARBA" id="ARBA00061069"/>
    </source>
</evidence>
<reference evidence="13" key="2">
    <citation type="submission" date="2019-07" db="EMBL/GenBank/DDBJ databases">
        <authorList>
            <person name="Yang Y."/>
            <person name="Bocs S."/>
            <person name="Baudouin L."/>
        </authorList>
    </citation>
    <scope>NUCLEOTIDE SEQUENCE</scope>
    <source>
        <tissue evidence="13">Spear leaf of Hainan Tall coconut</tissue>
    </source>
</reference>
<dbReference type="EMBL" id="CM017873">
    <property type="protein sequence ID" value="KAG1330729.1"/>
    <property type="molecule type" value="Genomic_DNA"/>
</dbReference>
<evidence type="ECO:0000259" key="12">
    <source>
        <dbReference type="PROSITE" id="PS50102"/>
    </source>
</evidence>
<feature type="domain" description="RRM" evidence="12">
    <location>
        <begin position="87"/>
        <end position="167"/>
    </location>
</feature>
<dbReference type="GO" id="GO:0005829">
    <property type="term" value="C:cytosol"/>
    <property type="evidence" value="ECO:0007669"/>
    <property type="project" value="TreeGrafter"/>
</dbReference>
<proteinExistence type="inferred from homology"/>
<evidence type="ECO:0000313" key="14">
    <source>
        <dbReference type="Proteomes" id="UP000797356"/>
    </source>
</evidence>
<comment type="subunit">
    <text evidence="9">Interacts with the poly(A) tail of mRNA in nucleus.</text>
</comment>
<dbReference type="InterPro" id="IPR012677">
    <property type="entry name" value="Nucleotide-bd_a/b_plait_sf"/>
</dbReference>
<keyword evidence="5 10" id="KW-0694">RNA-binding</keyword>
<evidence type="ECO:0000256" key="5">
    <source>
        <dbReference type="ARBA" id="ARBA00022884"/>
    </source>
</evidence>
<dbReference type="FunFam" id="3.30.70.330:FF:000103">
    <property type="entry name" value="Polyadenylate-binding protein RBP47B"/>
    <property type="match status" value="1"/>
</dbReference>
<keyword evidence="4" id="KW-0677">Repeat</keyword>
<evidence type="ECO:0000256" key="4">
    <source>
        <dbReference type="ARBA" id="ARBA00022737"/>
    </source>
</evidence>
<reference evidence="13" key="1">
    <citation type="journal article" date="2017" name="Gigascience">
        <title>The genome draft of coconut (Cocos nucifera).</title>
        <authorList>
            <person name="Xiao Y."/>
            <person name="Xu P."/>
            <person name="Fan H."/>
            <person name="Baudouin L."/>
            <person name="Xia W."/>
            <person name="Bocs S."/>
            <person name="Xu J."/>
            <person name="Li Q."/>
            <person name="Guo A."/>
            <person name="Zhou L."/>
            <person name="Li J."/>
            <person name="Wu Y."/>
            <person name="Ma Z."/>
            <person name="Armero A."/>
            <person name="Issali A.E."/>
            <person name="Liu N."/>
            <person name="Peng M."/>
            <person name="Yang Y."/>
        </authorList>
    </citation>
    <scope>NUCLEOTIDE SEQUENCE</scope>
    <source>
        <tissue evidence="13">Spear leaf of Hainan Tall coconut</tissue>
    </source>
</reference>
<dbReference type="Proteomes" id="UP000797356">
    <property type="component" value="Chromosome 2"/>
</dbReference>
<evidence type="ECO:0000256" key="11">
    <source>
        <dbReference type="SAM" id="MobiDB-lite"/>
    </source>
</evidence>